<feature type="transmembrane region" description="Helical" evidence="5">
    <location>
        <begin position="242"/>
        <end position="268"/>
    </location>
</feature>
<keyword evidence="4 5" id="KW-0472">Membrane</keyword>
<feature type="transmembrane region" description="Helical" evidence="5">
    <location>
        <begin position="203"/>
        <end position="230"/>
    </location>
</feature>
<feature type="domain" description="O-antigen ligase-related" evidence="6">
    <location>
        <begin position="93"/>
        <end position="219"/>
    </location>
</feature>
<protein>
    <submittedName>
        <fullName evidence="7">Unannotated protein</fullName>
    </submittedName>
</protein>
<dbReference type="InterPro" id="IPR007016">
    <property type="entry name" value="O-antigen_ligase-rel_domated"/>
</dbReference>
<dbReference type="InterPro" id="IPR051533">
    <property type="entry name" value="WaaL-like"/>
</dbReference>
<dbReference type="GO" id="GO:0016020">
    <property type="term" value="C:membrane"/>
    <property type="evidence" value="ECO:0007669"/>
    <property type="project" value="UniProtKB-SubCell"/>
</dbReference>
<name>A0A6J6GNB8_9ZZZZ</name>
<evidence type="ECO:0000256" key="3">
    <source>
        <dbReference type="ARBA" id="ARBA00022989"/>
    </source>
</evidence>
<feature type="transmembrane region" description="Helical" evidence="5">
    <location>
        <begin position="63"/>
        <end position="81"/>
    </location>
</feature>
<evidence type="ECO:0000313" key="7">
    <source>
        <dbReference type="EMBL" id="CAB4602757.1"/>
    </source>
</evidence>
<accession>A0A6J6GNB8</accession>
<comment type="subcellular location">
    <subcellularLocation>
        <location evidence="1">Membrane</location>
        <topology evidence="1">Multi-pass membrane protein</topology>
    </subcellularLocation>
</comment>
<evidence type="ECO:0000256" key="2">
    <source>
        <dbReference type="ARBA" id="ARBA00022692"/>
    </source>
</evidence>
<organism evidence="7">
    <name type="scientific">freshwater metagenome</name>
    <dbReference type="NCBI Taxonomy" id="449393"/>
    <lineage>
        <taxon>unclassified sequences</taxon>
        <taxon>metagenomes</taxon>
        <taxon>ecological metagenomes</taxon>
    </lineage>
</organism>
<dbReference type="PANTHER" id="PTHR37422:SF13">
    <property type="entry name" value="LIPOPOLYSACCHARIDE BIOSYNTHESIS PROTEIN PA4999-RELATED"/>
    <property type="match status" value="1"/>
</dbReference>
<sequence>MLEPIVLIGIAGLCQVILGLVKPASLLMAVLLSISSFFGLAQIATLTDLLLGSTISIGINPNIAGYIFLISAIVLPDSFEINGSVYKSNYLRIAIMALCVSTGSALTIILLALWLITKIRLKLWQIFLIVAAALVLSPLYIEALQRSALIRLEIWKTAINISEANGWSGIGPYGFSDSFAKFRTLEFVKLKSVDTLINDPHNIFLNVLLSDGIFFALLFALLVCVVYFKLVSSTEISQNRKLGLTFTLIFLSANVLSLLVVLVSLLALNRDFRSDSNNIRTS</sequence>
<feature type="transmembrane region" description="Helical" evidence="5">
    <location>
        <begin position="123"/>
        <end position="141"/>
    </location>
</feature>
<keyword evidence="2 5" id="KW-0812">Transmembrane</keyword>
<dbReference type="PANTHER" id="PTHR37422">
    <property type="entry name" value="TEICHURONIC ACID BIOSYNTHESIS PROTEIN TUAE"/>
    <property type="match status" value="1"/>
</dbReference>
<dbReference type="AlphaFoldDB" id="A0A6J6GNB8"/>
<dbReference type="EMBL" id="CAEZUS010000016">
    <property type="protein sequence ID" value="CAB4602757.1"/>
    <property type="molecule type" value="Genomic_DNA"/>
</dbReference>
<reference evidence="7" key="1">
    <citation type="submission" date="2020-05" db="EMBL/GenBank/DDBJ databases">
        <authorList>
            <person name="Chiriac C."/>
            <person name="Salcher M."/>
            <person name="Ghai R."/>
            <person name="Kavagutti S V."/>
        </authorList>
    </citation>
    <scope>NUCLEOTIDE SEQUENCE</scope>
</reference>
<dbReference type="Pfam" id="PF04932">
    <property type="entry name" value="Wzy_C"/>
    <property type="match status" value="1"/>
</dbReference>
<keyword evidence="3 5" id="KW-1133">Transmembrane helix</keyword>
<gene>
    <name evidence="7" type="ORF">UFOPK1852_00183</name>
</gene>
<proteinExistence type="predicted"/>
<evidence type="ECO:0000256" key="5">
    <source>
        <dbReference type="SAM" id="Phobius"/>
    </source>
</evidence>
<feature type="transmembrane region" description="Helical" evidence="5">
    <location>
        <begin position="93"/>
        <end position="116"/>
    </location>
</feature>
<evidence type="ECO:0000256" key="1">
    <source>
        <dbReference type="ARBA" id="ARBA00004141"/>
    </source>
</evidence>
<evidence type="ECO:0000256" key="4">
    <source>
        <dbReference type="ARBA" id="ARBA00023136"/>
    </source>
</evidence>
<evidence type="ECO:0000259" key="6">
    <source>
        <dbReference type="Pfam" id="PF04932"/>
    </source>
</evidence>